<gene>
    <name evidence="1" type="ORF">Apa02nite_066120</name>
</gene>
<evidence type="ECO:0000313" key="2">
    <source>
        <dbReference type="Proteomes" id="UP000624709"/>
    </source>
</evidence>
<reference evidence="1 2" key="1">
    <citation type="submission" date="2021-01" db="EMBL/GenBank/DDBJ databases">
        <title>Whole genome shotgun sequence of Actinoplanes palleronii NBRC 14916.</title>
        <authorList>
            <person name="Komaki H."/>
            <person name="Tamura T."/>
        </authorList>
    </citation>
    <scope>NUCLEOTIDE SEQUENCE [LARGE SCALE GENOMIC DNA]</scope>
    <source>
        <strain evidence="1 2">NBRC 14916</strain>
    </source>
</reference>
<dbReference type="Proteomes" id="UP000624709">
    <property type="component" value="Unassembled WGS sequence"/>
</dbReference>
<proteinExistence type="predicted"/>
<keyword evidence="2" id="KW-1185">Reference proteome</keyword>
<dbReference type="RefSeq" id="WP_203828521.1">
    <property type="nucleotide sequence ID" value="NZ_BAAATY010000034.1"/>
</dbReference>
<name>A0ABQ4BIJ8_9ACTN</name>
<sequence>MITQSELIAALSALGVDAEVQINLDGIPLDIDGLILDERRGVIFLRPHPEDVPDALRRFVAAVTSAPGARGPDES</sequence>
<organism evidence="1 2">
    <name type="scientific">Actinoplanes palleronii</name>
    <dbReference type="NCBI Taxonomy" id="113570"/>
    <lineage>
        <taxon>Bacteria</taxon>
        <taxon>Bacillati</taxon>
        <taxon>Actinomycetota</taxon>
        <taxon>Actinomycetes</taxon>
        <taxon>Micromonosporales</taxon>
        <taxon>Micromonosporaceae</taxon>
        <taxon>Actinoplanes</taxon>
    </lineage>
</organism>
<protein>
    <submittedName>
        <fullName evidence="1">Uncharacterized protein</fullName>
    </submittedName>
</protein>
<dbReference type="EMBL" id="BOMS01000106">
    <property type="protein sequence ID" value="GIE70504.1"/>
    <property type="molecule type" value="Genomic_DNA"/>
</dbReference>
<accession>A0ABQ4BIJ8</accession>
<comment type="caution">
    <text evidence="1">The sequence shown here is derived from an EMBL/GenBank/DDBJ whole genome shotgun (WGS) entry which is preliminary data.</text>
</comment>
<evidence type="ECO:0000313" key="1">
    <source>
        <dbReference type="EMBL" id="GIE70504.1"/>
    </source>
</evidence>